<evidence type="ECO:0000259" key="3">
    <source>
        <dbReference type="PROSITE" id="PS51471"/>
    </source>
</evidence>
<dbReference type="InterPro" id="IPR005123">
    <property type="entry name" value="Oxoglu/Fe-dep_dioxygenase_dom"/>
</dbReference>
<evidence type="ECO:0000313" key="4">
    <source>
        <dbReference type="EMBL" id="WNT93875.1"/>
    </source>
</evidence>
<dbReference type="PANTHER" id="PTHR47990">
    <property type="entry name" value="2-OXOGLUTARATE (2OG) AND FE(II)-DEPENDENT OXYGENASE SUPERFAMILY PROTEIN-RELATED"/>
    <property type="match status" value="1"/>
</dbReference>
<comment type="similarity">
    <text evidence="1 2">Belongs to the iron/ascorbate-dependent oxidoreductase family.</text>
</comment>
<dbReference type="InterPro" id="IPR027443">
    <property type="entry name" value="IPNS-like_sf"/>
</dbReference>
<dbReference type="Pfam" id="PF14226">
    <property type="entry name" value="DIOX_N"/>
    <property type="match status" value="1"/>
</dbReference>
<keyword evidence="4" id="KW-0223">Dioxygenase</keyword>
<accession>A0AA96NNI3</accession>
<dbReference type="GO" id="GO:0046872">
    <property type="term" value="F:metal ion binding"/>
    <property type="evidence" value="ECO:0007669"/>
    <property type="project" value="UniProtKB-KW"/>
</dbReference>
<dbReference type="EMBL" id="OR485311">
    <property type="protein sequence ID" value="WNT93875.1"/>
    <property type="molecule type" value="Genomic_DNA"/>
</dbReference>
<sequence length="369" mass="41708">MNIGKALPPAAWTLPVRPRITAVAKPLFTGTMAKRGLATTSEVKPPSVRRLDFSGFLNGDEKKQAQFCGDLVDALCTEGFVKLRNHGIDQESIDKVFAWNKRFFDLPLEAKNVAAHPEQPNPHRGYSYIGQEKLSRVKDFEKGVRDSVQVHDIKESYDQGPPNDEMYPNRWPEDKVIPGFRPFMESFYDKCHNVHLNLLRALGTGLGLGPARLESLCNVNTSELRLNHYPACATSQIRAGAMRISEHTDFGTVTLLFQDSQGGLEIEDQKNPGSYFPIMPEGKYEMIINIGDCLQLWTNKRLRSTSHRVVTPPIAGHWLPSRYSVAYFAKPNRDQSVAPLPELLKDGETSQYKDITAWEYNQQKLTRTY</sequence>
<dbReference type="InterPro" id="IPR044861">
    <property type="entry name" value="IPNS-like_FE2OG_OXY"/>
</dbReference>
<dbReference type="Gene3D" id="2.60.120.330">
    <property type="entry name" value="B-lactam Antibiotic, Isopenicillin N Synthase, Chain"/>
    <property type="match status" value="1"/>
</dbReference>
<feature type="domain" description="Fe2OG dioxygenase" evidence="3">
    <location>
        <begin position="220"/>
        <end position="331"/>
    </location>
</feature>
<dbReference type="Pfam" id="PF03171">
    <property type="entry name" value="2OG-FeII_Oxy"/>
    <property type="match status" value="1"/>
</dbReference>
<keyword evidence="2" id="KW-0560">Oxidoreductase</keyword>
<organism evidence="4">
    <name type="scientific">Emericellopsis sp</name>
    <dbReference type="NCBI Taxonomy" id="88752"/>
    <lineage>
        <taxon>Eukaryota</taxon>
        <taxon>Fungi</taxon>
        <taxon>Dikarya</taxon>
        <taxon>Ascomycota</taxon>
        <taxon>Pezizomycotina</taxon>
        <taxon>Sordariomycetes</taxon>
        <taxon>Hypocreomycetidae</taxon>
        <taxon>Hypocreales</taxon>
        <taxon>Bionectriaceae</taxon>
        <taxon>Emericellopsis</taxon>
    </lineage>
</organism>
<reference evidence="4" key="1">
    <citation type="submission" date="2023-08" db="EMBL/GenBank/DDBJ databases">
        <authorList>
            <person name="Song K."/>
            <person name="Ai Y."/>
            <person name="Wang C."/>
            <person name="Xu Y."/>
        </authorList>
    </citation>
    <scope>NUCLEOTIDE SEQUENCE</scope>
    <source>
        <strain evidence="4">XJ1056</strain>
    </source>
</reference>
<proteinExistence type="inferred from homology"/>
<dbReference type="SUPFAM" id="SSF51197">
    <property type="entry name" value="Clavaminate synthase-like"/>
    <property type="match status" value="1"/>
</dbReference>
<evidence type="ECO:0000256" key="2">
    <source>
        <dbReference type="RuleBase" id="RU003682"/>
    </source>
</evidence>
<dbReference type="GO" id="GO:0044283">
    <property type="term" value="P:small molecule biosynthetic process"/>
    <property type="evidence" value="ECO:0007669"/>
    <property type="project" value="UniProtKB-ARBA"/>
</dbReference>
<evidence type="ECO:0000256" key="1">
    <source>
        <dbReference type="ARBA" id="ARBA00008056"/>
    </source>
</evidence>
<keyword evidence="2" id="KW-0479">Metal-binding</keyword>
<protein>
    <submittedName>
        <fullName evidence="4">2-oxoglutarate/Fe(II)-dependent dioxygenase</fullName>
    </submittedName>
</protein>
<dbReference type="AlphaFoldDB" id="A0AA96NNI3"/>
<name>A0AA96NNI3_9HYPO</name>
<keyword evidence="2" id="KW-0408">Iron</keyword>
<gene>
    <name evidence="4" type="primary">antC</name>
</gene>
<dbReference type="InterPro" id="IPR050231">
    <property type="entry name" value="Iron_ascorbate_oxido_reductase"/>
</dbReference>
<dbReference type="GO" id="GO:0051213">
    <property type="term" value="F:dioxygenase activity"/>
    <property type="evidence" value="ECO:0007669"/>
    <property type="project" value="UniProtKB-KW"/>
</dbReference>
<dbReference type="InterPro" id="IPR026992">
    <property type="entry name" value="DIOX_N"/>
</dbReference>
<dbReference type="PROSITE" id="PS51471">
    <property type="entry name" value="FE2OG_OXY"/>
    <property type="match status" value="1"/>
</dbReference>